<reference evidence="2 3" key="1">
    <citation type="submission" date="2016-10" db="EMBL/GenBank/DDBJ databases">
        <authorList>
            <person name="de Groot N.N."/>
        </authorList>
    </citation>
    <scope>NUCLEOTIDE SEQUENCE [LARGE SCALE GENOMIC DNA]</scope>
    <source>
        <strain evidence="2 3">DSM 23581</strain>
    </source>
</reference>
<name>A0A1H4AX36_9FLAO</name>
<evidence type="ECO:0008006" key="4">
    <source>
        <dbReference type="Google" id="ProtNLM"/>
    </source>
</evidence>
<dbReference type="RefSeq" id="WP_093244068.1">
    <property type="nucleotide sequence ID" value="NZ_FNQF01000005.1"/>
</dbReference>
<feature type="signal peptide" evidence="1">
    <location>
        <begin position="1"/>
        <end position="23"/>
    </location>
</feature>
<gene>
    <name evidence="2" type="ORF">SAMN05421540_105176</name>
</gene>
<evidence type="ECO:0000256" key="1">
    <source>
        <dbReference type="SAM" id="SignalP"/>
    </source>
</evidence>
<keyword evidence="3" id="KW-1185">Reference proteome</keyword>
<dbReference type="AlphaFoldDB" id="A0A1H4AX36"/>
<dbReference type="Proteomes" id="UP000198820">
    <property type="component" value="Unassembled WGS sequence"/>
</dbReference>
<organism evidence="2 3">
    <name type="scientific">Psychroflexus halocasei</name>
    <dbReference type="NCBI Taxonomy" id="908615"/>
    <lineage>
        <taxon>Bacteria</taxon>
        <taxon>Pseudomonadati</taxon>
        <taxon>Bacteroidota</taxon>
        <taxon>Flavobacteriia</taxon>
        <taxon>Flavobacteriales</taxon>
        <taxon>Flavobacteriaceae</taxon>
        <taxon>Psychroflexus</taxon>
    </lineage>
</organism>
<dbReference type="STRING" id="908615.SAMN05421540_105176"/>
<protein>
    <recommendedName>
        <fullName evidence="4">Lipoprotein</fullName>
    </recommendedName>
</protein>
<sequence>MKMTLRLSFLMFFFILMSCQNKTEEDKKEKSTTPEKQEVRKLTENDQLLQNLMYAHQTEKFQQKDRVEFMLRLKKEDNETIKTIVKSNTFEVKFPNDSIKKEDKLFARLFTLPHNLNYDDDEIELIEQKEIDGVDQDVFKIVKQSDKTLDLVRIQTQSKTHLIKSITLKDDGQLKKFIYRKYISVSGITIPIQIDYYQEEELIQQLSIQRISFK</sequence>
<keyword evidence="1" id="KW-0732">Signal</keyword>
<evidence type="ECO:0000313" key="2">
    <source>
        <dbReference type="EMBL" id="SEA40415.1"/>
    </source>
</evidence>
<dbReference type="PROSITE" id="PS51257">
    <property type="entry name" value="PROKAR_LIPOPROTEIN"/>
    <property type="match status" value="1"/>
</dbReference>
<accession>A0A1H4AX36</accession>
<dbReference type="EMBL" id="FNQF01000005">
    <property type="protein sequence ID" value="SEA40415.1"/>
    <property type="molecule type" value="Genomic_DNA"/>
</dbReference>
<proteinExistence type="predicted"/>
<evidence type="ECO:0000313" key="3">
    <source>
        <dbReference type="Proteomes" id="UP000198820"/>
    </source>
</evidence>
<feature type="chain" id="PRO_5011731040" description="Lipoprotein" evidence="1">
    <location>
        <begin position="24"/>
        <end position="214"/>
    </location>
</feature>